<keyword evidence="2" id="KW-1185">Reference proteome</keyword>
<dbReference type="AlphaFoldDB" id="A0A9J5YGG3"/>
<protein>
    <submittedName>
        <fullName evidence="1">Uncharacterized protein</fullName>
    </submittedName>
</protein>
<proteinExistence type="predicted"/>
<gene>
    <name evidence="1" type="ORF">H5410_030297</name>
</gene>
<dbReference type="PANTHER" id="PTHR46238">
    <property type="entry name" value="REVERSE TRANSCRIPTASE DOMAIN-CONTAINING PROTEIN"/>
    <property type="match status" value="1"/>
</dbReference>
<dbReference type="EMBL" id="JACXVP010000006">
    <property type="protein sequence ID" value="KAG5598927.1"/>
    <property type="molecule type" value="Genomic_DNA"/>
</dbReference>
<dbReference type="PANTHER" id="PTHR46238:SF8">
    <property type="entry name" value="ENDONUCLEASE_EXONUCLEASE_PHOSPHATASE DOMAIN-CONTAINING PROTEIN"/>
    <property type="match status" value="1"/>
</dbReference>
<evidence type="ECO:0000313" key="2">
    <source>
        <dbReference type="Proteomes" id="UP000824120"/>
    </source>
</evidence>
<organism evidence="1 2">
    <name type="scientific">Solanum commersonii</name>
    <name type="common">Commerson's wild potato</name>
    <name type="synonym">Commerson's nightshade</name>
    <dbReference type="NCBI Taxonomy" id="4109"/>
    <lineage>
        <taxon>Eukaryota</taxon>
        <taxon>Viridiplantae</taxon>
        <taxon>Streptophyta</taxon>
        <taxon>Embryophyta</taxon>
        <taxon>Tracheophyta</taxon>
        <taxon>Spermatophyta</taxon>
        <taxon>Magnoliopsida</taxon>
        <taxon>eudicotyledons</taxon>
        <taxon>Gunneridae</taxon>
        <taxon>Pentapetalae</taxon>
        <taxon>asterids</taxon>
        <taxon>lamiids</taxon>
        <taxon>Solanales</taxon>
        <taxon>Solanaceae</taxon>
        <taxon>Solanoideae</taxon>
        <taxon>Solaneae</taxon>
        <taxon>Solanum</taxon>
    </lineage>
</organism>
<sequence>MFYRVVVRLTLLYRVQCSPIKNSYVQKMQIAEMRMLRWMCRHIRSDKIRNVDIQDKVSGDTNCTKKLFVQSTNPNLPTKLDFEDTCAGGIIFEESEHPSLELGSITHYNNQVLRNWTKGGARFAIAIS</sequence>
<name>A0A9J5YGG3_SOLCO</name>
<dbReference type="Proteomes" id="UP000824120">
    <property type="component" value="Chromosome 6"/>
</dbReference>
<comment type="caution">
    <text evidence="1">The sequence shown here is derived from an EMBL/GenBank/DDBJ whole genome shotgun (WGS) entry which is preliminary data.</text>
</comment>
<reference evidence="1 2" key="1">
    <citation type="submission" date="2020-09" db="EMBL/GenBank/DDBJ databases">
        <title>De no assembly of potato wild relative species, Solanum commersonii.</title>
        <authorList>
            <person name="Cho K."/>
        </authorList>
    </citation>
    <scope>NUCLEOTIDE SEQUENCE [LARGE SCALE GENOMIC DNA]</scope>
    <source>
        <strain evidence="1">LZ3.2</strain>
        <tissue evidence="1">Leaf</tissue>
    </source>
</reference>
<accession>A0A9J5YGG3</accession>
<evidence type="ECO:0000313" key="1">
    <source>
        <dbReference type="EMBL" id="KAG5598927.1"/>
    </source>
</evidence>